<gene>
    <name evidence="6" type="ORF">SPSIL_012720</name>
</gene>
<evidence type="ECO:0008006" key="8">
    <source>
        <dbReference type="Google" id="ProtNLM"/>
    </source>
</evidence>
<feature type="transmembrane region" description="Helical" evidence="5">
    <location>
        <begin position="72"/>
        <end position="91"/>
    </location>
</feature>
<evidence type="ECO:0000256" key="1">
    <source>
        <dbReference type="ARBA" id="ARBA00004141"/>
    </source>
</evidence>
<organism evidence="6 7">
    <name type="scientific">Sporomusa silvacetica DSM 10669</name>
    <dbReference type="NCBI Taxonomy" id="1123289"/>
    <lineage>
        <taxon>Bacteria</taxon>
        <taxon>Bacillati</taxon>
        <taxon>Bacillota</taxon>
        <taxon>Negativicutes</taxon>
        <taxon>Selenomonadales</taxon>
        <taxon>Sporomusaceae</taxon>
        <taxon>Sporomusa</taxon>
    </lineage>
</organism>
<keyword evidence="2 5" id="KW-0812">Transmembrane</keyword>
<evidence type="ECO:0000256" key="4">
    <source>
        <dbReference type="ARBA" id="ARBA00023136"/>
    </source>
</evidence>
<feature type="transmembrane region" description="Helical" evidence="5">
    <location>
        <begin position="122"/>
        <end position="146"/>
    </location>
</feature>
<reference evidence="6" key="1">
    <citation type="submission" date="2024-05" db="EMBL/GenBank/DDBJ databases">
        <title>Isolation and characterization of Sporomusa carbonis sp. nov., a carboxydotrophic hydrogenogen in the genus of Sporomusa isolated from a charcoal burning pile.</title>
        <authorList>
            <person name="Boeer T."/>
            <person name="Rosenbaum F."/>
            <person name="Eysell L."/>
            <person name="Mueller V."/>
            <person name="Daniel R."/>
            <person name="Poehlein A."/>
        </authorList>
    </citation>
    <scope>NUCLEOTIDE SEQUENCE [LARGE SCALE GENOMIC DNA]</scope>
    <source>
        <strain evidence="6">DSM 10669</strain>
    </source>
</reference>
<comment type="subcellular location">
    <subcellularLocation>
        <location evidence="1">Membrane</location>
        <topology evidence="1">Multi-pass membrane protein</topology>
    </subcellularLocation>
</comment>
<dbReference type="EMBL" id="CP155573">
    <property type="protein sequence ID" value="XFO65163.1"/>
    <property type="molecule type" value="Genomic_DNA"/>
</dbReference>
<evidence type="ECO:0000256" key="5">
    <source>
        <dbReference type="SAM" id="Phobius"/>
    </source>
</evidence>
<keyword evidence="3 5" id="KW-1133">Transmembrane helix</keyword>
<sequence>MVAGMIGGLASIIVIQRLSELLLANRNGVWMLKQGGSEYGARHYPLFFLLHTAWLVGWVLEGYFTNSLGSCWPVWLSLFLFAQVVRYWCIISLGHYWNTRILVIPGDLAVRRGPYRFLKHPNYLAVALELAVVPLIFGAVVTAVIATGANAALLLLVRIPAEERALGSRKYDI</sequence>
<dbReference type="RefSeq" id="WP_169717835.1">
    <property type="nucleotide sequence ID" value="NZ_CP155573.1"/>
</dbReference>
<feature type="transmembrane region" description="Helical" evidence="5">
    <location>
        <begin position="44"/>
        <end position="60"/>
    </location>
</feature>
<evidence type="ECO:0000313" key="7">
    <source>
        <dbReference type="Proteomes" id="UP000216752"/>
    </source>
</evidence>
<evidence type="ECO:0000256" key="2">
    <source>
        <dbReference type="ARBA" id="ARBA00022692"/>
    </source>
</evidence>
<dbReference type="InterPro" id="IPR007269">
    <property type="entry name" value="ICMT_MeTrfase"/>
</dbReference>
<accession>A0ABZ3IIE6</accession>
<name>A0ABZ3IIE6_9FIRM</name>
<evidence type="ECO:0000256" key="3">
    <source>
        <dbReference type="ARBA" id="ARBA00022989"/>
    </source>
</evidence>
<keyword evidence="4 5" id="KW-0472">Membrane</keyword>
<proteinExistence type="predicted"/>
<protein>
    <recommendedName>
        <fullName evidence="8">Isoprenylcysteine carboxyl methyltransferase (ICMT) family protein</fullName>
    </recommendedName>
</protein>
<dbReference type="Pfam" id="PF04140">
    <property type="entry name" value="ICMT"/>
    <property type="match status" value="1"/>
</dbReference>
<keyword evidence="7" id="KW-1185">Reference proteome</keyword>
<dbReference type="Gene3D" id="1.20.120.1630">
    <property type="match status" value="1"/>
</dbReference>
<evidence type="ECO:0000313" key="6">
    <source>
        <dbReference type="EMBL" id="XFO65163.1"/>
    </source>
</evidence>
<dbReference type="Proteomes" id="UP000216752">
    <property type="component" value="Chromosome"/>
</dbReference>